<dbReference type="PRINTS" id="PR00778">
    <property type="entry name" value="HTHARSR"/>
</dbReference>
<reference evidence="5 6" key="1">
    <citation type="submission" date="2016-08" db="EMBL/GenBank/DDBJ databases">
        <authorList>
            <person name="Loux V."/>
            <person name="Rue O."/>
        </authorList>
    </citation>
    <scope>NUCLEOTIDE SEQUENCE [LARGE SCALE GENOMIC DNA]</scope>
    <source>
        <strain evidence="5 6">AFSSA_08CEB44bac</strain>
    </source>
</reference>
<keyword evidence="2" id="KW-0238">DNA-binding</keyword>
<dbReference type="Pfam" id="PF01022">
    <property type="entry name" value="HTH_5"/>
    <property type="match status" value="1"/>
</dbReference>
<evidence type="ECO:0000259" key="4">
    <source>
        <dbReference type="PROSITE" id="PS50987"/>
    </source>
</evidence>
<dbReference type="NCBIfam" id="NF033788">
    <property type="entry name" value="HTH_metalloreg"/>
    <property type="match status" value="1"/>
</dbReference>
<dbReference type="SMART" id="SM00418">
    <property type="entry name" value="HTH_ARSR"/>
    <property type="match status" value="1"/>
</dbReference>
<dbReference type="GeneID" id="33898684"/>
<dbReference type="Proteomes" id="UP000242164">
    <property type="component" value="Unassembled WGS sequence"/>
</dbReference>
<evidence type="ECO:0000256" key="2">
    <source>
        <dbReference type="ARBA" id="ARBA00023125"/>
    </source>
</evidence>
<dbReference type="InterPro" id="IPR001845">
    <property type="entry name" value="HTH_ArsR_DNA-bd_dom"/>
</dbReference>
<evidence type="ECO:0000256" key="1">
    <source>
        <dbReference type="ARBA" id="ARBA00023015"/>
    </source>
</evidence>
<dbReference type="PANTHER" id="PTHR43132">
    <property type="entry name" value="ARSENICAL RESISTANCE OPERON REPRESSOR ARSR-RELATED"/>
    <property type="match status" value="1"/>
</dbReference>
<dbReference type="CDD" id="cd00090">
    <property type="entry name" value="HTH_ARSR"/>
    <property type="match status" value="1"/>
</dbReference>
<organism evidence="5 6">
    <name type="scientific">Bacillus cytotoxicus</name>
    <dbReference type="NCBI Taxonomy" id="580165"/>
    <lineage>
        <taxon>Bacteria</taxon>
        <taxon>Bacillati</taxon>
        <taxon>Bacillota</taxon>
        <taxon>Bacilli</taxon>
        <taxon>Bacillales</taxon>
        <taxon>Bacillaceae</taxon>
        <taxon>Bacillus</taxon>
        <taxon>Bacillus cereus group</taxon>
    </lineage>
</organism>
<sequence>MKNLEKYRGFADKLEDFADKLKIMAHPDRLRILNLLMEGDSKNGKQIYKELNMAQSTLSQHLTKLRMHQLIYGRRKGVEIYYDINDSLVCKVIGILSEDSSKKKAV</sequence>
<dbReference type="InterPro" id="IPR036390">
    <property type="entry name" value="WH_DNA-bd_sf"/>
</dbReference>
<keyword evidence="3" id="KW-0804">Transcription</keyword>
<dbReference type="Gene3D" id="1.10.10.10">
    <property type="entry name" value="Winged helix-like DNA-binding domain superfamily/Winged helix DNA-binding domain"/>
    <property type="match status" value="1"/>
</dbReference>
<evidence type="ECO:0000313" key="6">
    <source>
        <dbReference type="Proteomes" id="UP000242164"/>
    </source>
</evidence>
<dbReference type="InterPro" id="IPR051011">
    <property type="entry name" value="Metal_resp_trans_reg"/>
</dbReference>
<protein>
    <submittedName>
        <fullName evidence="5">Regulatory protein ArsR</fullName>
    </submittedName>
</protein>
<gene>
    <name evidence="5" type="ORF">BCB44BAC_03870</name>
</gene>
<dbReference type="InterPro" id="IPR011991">
    <property type="entry name" value="ArsR-like_HTH"/>
</dbReference>
<comment type="caution">
    <text evidence="5">The sequence shown here is derived from an EMBL/GenBank/DDBJ whole genome shotgun (WGS) entry which is preliminary data.</text>
</comment>
<dbReference type="GO" id="GO:0003700">
    <property type="term" value="F:DNA-binding transcription factor activity"/>
    <property type="evidence" value="ECO:0007669"/>
    <property type="project" value="InterPro"/>
</dbReference>
<dbReference type="SUPFAM" id="SSF46785">
    <property type="entry name" value="Winged helix' DNA-binding domain"/>
    <property type="match status" value="1"/>
</dbReference>
<evidence type="ECO:0000313" key="5">
    <source>
        <dbReference type="EMBL" id="SCM03721.1"/>
    </source>
</evidence>
<evidence type="ECO:0000256" key="3">
    <source>
        <dbReference type="ARBA" id="ARBA00023163"/>
    </source>
</evidence>
<dbReference type="PANTHER" id="PTHR43132:SF2">
    <property type="entry name" value="ARSENICAL RESISTANCE OPERON REPRESSOR ARSR-RELATED"/>
    <property type="match status" value="1"/>
</dbReference>
<dbReference type="RefSeq" id="WP_012095908.1">
    <property type="nucleotide sequence ID" value="NZ_CP024096.1"/>
</dbReference>
<feature type="domain" description="HTH arsR-type" evidence="4">
    <location>
        <begin position="4"/>
        <end position="104"/>
    </location>
</feature>
<dbReference type="AlphaFoldDB" id="A0AAX2CLT5"/>
<keyword evidence="1" id="KW-0805">Transcription regulation</keyword>
<dbReference type="GO" id="GO:0003677">
    <property type="term" value="F:DNA binding"/>
    <property type="evidence" value="ECO:0007669"/>
    <property type="project" value="UniProtKB-KW"/>
</dbReference>
<dbReference type="PROSITE" id="PS50987">
    <property type="entry name" value="HTH_ARSR_2"/>
    <property type="match status" value="1"/>
</dbReference>
<proteinExistence type="predicted"/>
<accession>A0AAX2CLT5</accession>
<dbReference type="EMBL" id="FMIK01000051">
    <property type="protein sequence ID" value="SCM03721.1"/>
    <property type="molecule type" value="Genomic_DNA"/>
</dbReference>
<name>A0AAX2CLT5_9BACI</name>
<dbReference type="InterPro" id="IPR036388">
    <property type="entry name" value="WH-like_DNA-bd_sf"/>
</dbReference>